<evidence type="ECO:0000313" key="1">
    <source>
        <dbReference type="EMBL" id="KAH6928347.1"/>
    </source>
</evidence>
<comment type="caution">
    <text evidence="1">The sequence shown here is derived from an EMBL/GenBank/DDBJ whole genome shotgun (WGS) entry which is preliminary data.</text>
</comment>
<dbReference type="EMBL" id="CM023486">
    <property type="protein sequence ID" value="KAH6928347.1"/>
    <property type="molecule type" value="Genomic_DNA"/>
</dbReference>
<gene>
    <name evidence="1" type="ORF">HPB50_014903</name>
</gene>
<proteinExistence type="predicted"/>
<dbReference type="Proteomes" id="UP000821845">
    <property type="component" value="Chromosome 6"/>
</dbReference>
<keyword evidence="2" id="KW-1185">Reference proteome</keyword>
<protein>
    <submittedName>
        <fullName evidence="1">Uncharacterized protein</fullName>
    </submittedName>
</protein>
<name>A0ACB7S2N2_HYAAI</name>
<evidence type="ECO:0000313" key="2">
    <source>
        <dbReference type="Proteomes" id="UP000821845"/>
    </source>
</evidence>
<accession>A0ACB7S2N2</accession>
<reference evidence="1" key="1">
    <citation type="submission" date="2020-05" db="EMBL/GenBank/DDBJ databases">
        <title>Large-scale comparative analyses of tick genomes elucidate their genetic diversity and vector capacities.</title>
        <authorList>
            <person name="Jia N."/>
            <person name="Wang J."/>
            <person name="Shi W."/>
            <person name="Du L."/>
            <person name="Sun Y."/>
            <person name="Zhan W."/>
            <person name="Jiang J."/>
            <person name="Wang Q."/>
            <person name="Zhang B."/>
            <person name="Ji P."/>
            <person name="Sakyi L.B."/>
            <person name="Cui X."/>
            <person name="Yuan T."/>
            <person name="Jiang B."/>
            <person name="Yang W."/>
            <person name="Lam T.T.-Y."/>
            <person name="Chang Q."/>
            <person name="Ding S."/>
            <person name="Wang X."/>
            <person name="Zhu J."/>
            <person name="Ruan X."/>
            <person name="Zhao L."/>
            <person name="Wei J."/>
            <person name="Que T."/>
            <person name="Du C."/>
            <person name="Cheng J."/>
            <person name="Dai P."/>
            <person name="Han X."/>
            <person name="Huang E."/>
            <person name="Gao Y."/>
            <person name="Liu J."/>
            <person name="Shao H."/>
            <person name="Ye R."/>
            <person name="Li L."/>
            <person name="Wei W."/>
            <person name="Wang X."/>
            <person name="Wang C."/>
            <person name="Yang T."/>
            <person name="Huo Q."/>
            <person name="Li W."/>
            <person name="Guo W."/>
            <person name="Chen H."/>
            <person name="Zhou L."/>
            <person name="Ni X."/>
            <person name="Tian J."/>
            <person name="Zhou Y."/>
            <person name="Sheng Y."/>
            <person name="Liu T."/>
            <person name="Pan Y."/>
            <person name="Xia L."/>
            <person name="Li J."/>
            <person name="Zhao F."/>
            <person name="Cao W."/>
        </authorList>
    </citation>
    <scope>NUCLEOTIDE SEQUENCE</scope>
    <source>
        <strain evidence="1">Hyas-2018</strain>
    </source>
</reference>
<organism evidence="1 2">
    <name type="scientific">Hyalomma asiaticum</name>
    <name type="common">Tick</name>
    <dbReference type="NCBI Taxonomy" id="266040"/>
    <lineage>
        <taxon>Eukaryota</taxon>
        <taxon>Metazoa</taxon>
        <taxon>Ecdysozoa</taxon>
        <taxon>Arthropoda</taxon>
        <taxon>Chelicerata</taxon>
        <taxon>Arachnida</taxon>
        <taxon>Acari</taxon>
        <taxon>Parasitiformes</taxon>
        <taxon>Ixodida</taxon>
        <taxon>Ixodoidea</taxon>
        <taxon>Ixodidae</taxon>
        <taxon>Hyalomminae</taxon>
        <taxon>Hyalomma</taxon>
    </lineage>
</organism>
<sequence length="332" mass="37379">MVLAILFLEDPSSCPSAFLVSLRMHVLWDGGTLRSVVQPQILGGPVVAPPLYCHLTATNVDDVSVKAKGASNKGQKIPPPGQCDVIILSIAQEPNGDYDESQYNFVMASSANTMLLFTLSWKSSNLDLLGVLRTLQFQDVAWKLYNKVRCRGFGVIVYRNDNFDAPRLVNIFKELKSAVIAVGYRTPQLTTFMMLHPEPQDNQTVRDGIITIMPYLSLLVLVPMWAPTPERYVQCIASWNNAGFKDTRQLTYERAIDIIKTLPKGNTKFALTITLAELYFHFVADVSTMGETRAFPVGRSYGGYVDFKLFDTHFHLLCPRRSRVQFNIPREY</sequence>